<keyword evidence="3 4" id="KW-0694">RNA-binding</keyword>
<gene>
    <name evidence="6" type="primary">TBLA0B09930</name>
    <name evidence="6" type="ORF">TBLA_0B09930</name>
</gene>
<dbReference type="PROSITE" id="PS50886">
    <property type="entry name" value="TRBD"/>
    <property type="match status" value="1"/>
</dbReference>
<evidence type="ECO:0000256" key="4">
    <source>
        <dbReference type="PROSITE-ProRule" id="PRU00209"/>
    </source>
</evidence>
<dbReference type="GeneID" id="14494212"/>
<dbReference type="InterPro" id="IPR002547">
    <property type="entry name" value="tRNA-bd_dom"/>
</dbReference>
<dbReference type="InterPro" id="IPR012340">
    <property type="entry name" value="NA-bd_OB-fold"/>
</dbReference>
<keyword evidence="1" id="KW-0963">Cytoplasm</keyword>
<dbReference type="OrthoDB" id="19141at2759"/>
<dbReference type="SUPFAM" id="SSF50249">
    <property type="entry name" value="Nucleic acid-binding proteins"/>
    <property type="match status" value="1"/>
</dbReference>
<dbReference type="OMA" id="KKCKLRG"/>
<reference evidence="6 7" key="1">
    <citation type="journal article" date="2011" name="Proc. Natl. Acad. Sci. U.S.A.">
        <title>Evolutionary erosion of yeast sex chromosomes by mating-type switching accidents.</title>
        <authorList>
            <person name="Gordon J.L."/>
            <person name="Armisen D."/>
            <person name="Proux-Wera E."/>
            <person name="Oheigeartaigh S.S."/>
            <person name="Byrne K.P."/>
            <person name="Wolfe K.H."/>
        </authorList>
    </citation>
    <scope>NUCLEOTIDE SEQUENCE [LARGE SCALE GENOMIC DNA]</scope>
    <source>
        <strain evidence="7">ATCC 34711 / CBS 6284 / DSM 70876 / NBRC 10599 / NRRL Y-10934 / UCD 77-7</strain>
    </source>
</reference>
<protein>
    <recommendedName>
        <fullName evidence="5">tRNA-binding domain-containing protein</fullName>
    </recommendedName>
</protein>
<keyword evidence="2 4" id="KW-0820">tRNA-binding</keyword>
<dbReference type="GO" id="GO:0004831">
    <property type="term" value="F:tyrosine-tRNA ligase activity"/>
    <property type="evidence" value="ECO:0007669"/>
    <property type="project" value="TreeGrafter"/>
</dbReference>
<feature type="domain" description="TRNA-binding" evidence="5">
    <location>
        <begin position="12"/>
        <end position="133"/>
    </location>
</feature>
<dbReference type="InterPro" id="IPR051270">
    <property type="entry name" value="Tyrosine-tRNA_ligase_regulator"/>
</dbReference>
<evidence type="ECO:0000313" key="7">
    <source>
        <dbReference type="Proteomes" id="UP000002866"/>
    </source>
</evidence>
<dbReference type="PANTHER" id="PTHR11586:SF43">
    <property type="entry name" value="TYROSINE--TRNA LIGASE, CYTOPLASMIC"/>
    <property type="match status" value="1"/>
</dbReference>
<name>I2H0A9_HENB6</name>
<dbReference type="InParanoid" id="I2H0A9"/>
<dbReference type="RefSeq" id="XP_004179330.1">
    <property type="nucleotide sequence ID" value="XM_004179282.1"/>
</dbReference>
<proteinExistence type="predicted"/>
<evidence type="ECO:0000256" key="2">
    <source>
        <dbReference type="ARBA" id="ARBA00022555"/>
    </source>
</evidence>
<evidence type="ECO:0000313" key="6">
    <source>
        <dbReference type="EMBL" id="CCH59811.1"/>
    </source>
</evidence>
<dbReference type="Gene3D" id="2.40.50.140">
    <property type="entry name" value="Nucleic acid-binding proteins"/>
    <property type="match status" value="1"/>
</dbReference>
<sequence>MLKGSVFKRFHHFARLDLRIGHVNNVIRHPSSSKLYVLQVQTSNLEPLVNKQICSGLQEHIPIENLQNQFVVVLENIKKCKLRGEVSEAMLLCGVQQSSTDVNNNNTNSSVTSKVVLCKPLKTNPDLIGQRILLKSGITCSPPLSKLENKELVKRLKSKEWDDISSRLKVSSNGDVVYIQSEKEIQEANSNNIEDSLVVWSNELNEYIPIKVQGLPEGSSVC</sequence>
<dbReference type="GO" id="GO:0000049">
    <property type="term" value="F:tRNA binding"/>
    <property type="evidence" value="ECO:0007669"/>
    <property type="project" value="UniProtKB-UniRule"/>
</dbReference>
<dbReference type="eggNOG" id="KOG2241">
    <property type="taxonomic scope" value="Eukaryota"/>
</dbReference>
<dbReference type="KEGG" id="tbl:TBLA_0B09930"/>
<evidence type="ECO:0000259" key="5">
    <source>
        <dbReference type="PROSITE" id="PS50886"/>
    </source>
</evidence>
<evidence type="ECO:0000256" key="1">
    <source>
        <dbReference type="ARBA" id="ARBA00022490"/>
    </source>
</evidence>
<dbReference type="HOGENOM" id="CLU_009710_6_4_1"/>
<organism evidence="6 7">
    <name type="scientific">Henningerozyma blattae (strain ATCC 34711 / CBS 6284 / DSM 70876 / NBRC 10599 / NRRL Y-10934 / UCD 77-7)</name>
    <name type="common">Yeast</name>
    <name type="synonym">Tetrapisispora blattae</name>
    <dbReference type="NCBI Taxonomy" id="1071380"/>
    <lineage>
        <taxon>Eukaryota</taxon>
        <taxon>Fungi</taxon>
        <taxon>Dikarya</taxon>
        <taxon>Ascomycota</taxon>
        <taxon>Saccharomycotina</taxon>
        <taxon>Saccharomycetes</taxon>
        <taxon>Saccharomycetales</taxon>
        <taxon>Saccharomycetaceae</taxon>
        <taxon>Henningerozyma</taxon>
    </lineage>
</organism>
<dbReference type="Proteomes" id="UP000002866">
    <property type="component" value="Chromosome 2"/>
</dbReference>
<dbReference type="PANTHER" id="PTHR11586">
    <property type="entry name" value="TRNA-AMINOACYLATION COFACTOR ARC1 FAMILY MEMBER"/>
    <property type="match status" value="1"/>
</dbReference>
<keyword evidence="7" id="KW-1185">Reference proteome</keyword>
<dbReference type="AlphaFoldDB" id="I2H0A9"/>
<accession>I2H0A9</accession>
<dbReference type="STRING" id="1071380.I2H0A9"/>
<dbReference type="EMBL" id="HE806317">
    <property type="protein sequence ID" value="CCH59811.1"/>
    <property type="molecule type" value="Genomic_DNA"/>
</dbReference>
<evidence type="ECO:0000256" key="3">
    <source>
        <dbReference type="ARBA" id="ARBA00022884"/>
    </source>
</evidence>
<dbReference type="Pfam" id="PF01588">
    <property type="entry name" value="tRNA_bind"/>
    <property type="match status" value="1"/>
</dbReference>